<dbReference type="Pfam" id="PF00230">
    <property type="entry name" value="MIP"/>
    <property type="match status" value="1"/>
</dbReference>
<dbReference type="PANTHER" id="PTHR45724">
    <property type="entry name" value="AQUAPORIN NIP2-1"/>
    <property type="match status" value="1"/>
</dbReference>
<keyword evidence="5" id="KW-0472">Membrane</keyword>
<gene>
    <name evidence="7" type="ORF">DCAR_0729129</name>
</gene>
<proteinExistence type="inferred from homology"/>
<dbReference type="InterPro" id="IPR034294">
    <property type="entry name" value="Aquaporin_transptr"/>
</dbReference>
<dbReference type="InterPro" id="IPR000425">
    <property type="entry name" value="MIP"/>
</dbReference>
<dbReference type="PRINTS" id="PR00783">
    <property type="entry name" value="MINTRINSICP"/>
</dbReference>
<evidence type="ECO:0000256" key="2">
    <source>
        <dbReference type="ARBA" id="ARBA00022448"/>
    </source>
</evidence>
<keyword evidence="2 6" id="KW-0813">Transport</keyword>
<reference evidence="7" key="2">
    <citation type="submission" date="2022-03" db="EMBL/GenBank/DDBJ databases">
        <title>Draft title - Genomic analysis of global carrot germplasm unveils the trajectory of domestication and the origin of high carotenoid orange carrot.</title>
        <authorList>
            <person name="Iorizzo M."/>
            <person name="Ellison S."/>
            <person name="Senalik D."/>
            <person name="Macko-Podgorni A."/>
            <person name="Grzebelus D."/>
            <person name="Bostan H."/>
            <person name="Rolling W."/>
            <person name="Curaba J."/>
            <person name="Simon P."/>
        </authorList>
    </citation>
    <scope>NUCLEOTIDE SEQUENCE</scope>
    <source>
        <tissue evidence="7">Leaf</tissue>
    </source>
</reference>
<dbReference type="SUPFAM" id="SSF81338">
    <property type="entry name" value="Aquaporin-like"/>
    <property type="match status" value="1"/>
</dbReference>
<keyword evidence="3 6" id="KW-0812">Transmembrane</keyword>
<comment type="subcellular location">
    <subcellularLocation>
        <location evidence="1">Membrane</location>
        <topology evidence="1">Multi-pass membrane protein</topology>
    </subcellularLocation>
</comment>
<dbReference type="GO" id="GO:0015267">
    <property type="term" value="F:channel activity"/>
    <property type="evidence" value="ECO:0007669"/>
    <property type="project" value="InterPro"/>
</dbReference>
<reference evidence="7" key="1">
    <citation type="journal article" date="2016" name="Nat. Genet.">
        <title>A high-quality carrot genome assembly provides new insights into carotenoid accumulation and asterid genome evolution.</title>
        <authorList>
            <person name="Iorizzo M."/>
            <person name="Ellison S."/>
            <person name="Senalik D."/>
            <person name="Zeng P."/>
            <person name="Satapoomin P."/>
            <person name="Huang J."/>
            <person name="Bowman M."/>
            <person name="Iovene M."/>
            <person name="Sanseverino W."/>
            <person name="Cavagnaro P."/>
            <person name="Yildiz M."/>
            <person name="Macko-Podgorni A."/>
            <person name="Moranska E."/>
            <person name="Grzebelus E."/>
            <person name="Grzebelus D."/>
            <person name="Ashrafi H."/>
            <person name="Zheng Z."/>
            <person name="Cheng S."/>
            <person name="Spooner D."/>
            <person name="Van Deynze A."/>
            <person name="Simon P."/>
        </authorList>
    </citation>
    <scope>NUCLEOTIDE SEQUENCE</scope>
    <source>
        <tissue evidence="7">Leaf</tissue>
    </source>
</reference>
<evidence type="ECO:0000313" key="8">
    <source>
        <dbReference type="Proteomes" id="UP000077755"/>
    </source>
</evidence>
<dbReference type="PROSITE" id="PS00221">
    <property type="entry name" value="MIP"/>
    <property type="match status" value="1"/>
</dbReference>
<name>A0A164U1B2_DAUCS</name>
<dbReference type="AlphaFoldDB" id="A0A164U1B2"/>
<evidence type="ECO:0000256" key="5">
    <source>
        <dbReference type="ARBA" id="ARBA00023136"/>
    </source>
</evidence>
<sequence length="255" mass="26560">MTLESVLSIEDRKQVQHKSTSLARFRDLYPPGFLKKVFAEIIATYLMVFVTCGAAALSANDESKVAKLGASLAGGLIVSVMIYAVGHISGAHMNPAVTLAFAAFRHLPWSFVPVYVLGQLTGALSAAFTLRVILHPIKNLGTTTPSGSDSQALIMEIVVTFSMMFIASAVSTDTAAIGDLGGVAVGSAVCITSILAGPVSGGSMNPARTIGPAVASSVYKGLWVYIVGPVTGTLLGILSYDFIRTDKPLHPISSS</sequence>
<evidence type="ECO:0000256" key="6">
    <source>
        <dbReference type="RuleBase" id="RU000477"/>
    </source>
</evidence>
<comment type="similarity">
    <text evidence="6">Belongs to the MIP/aquaporin (TC 1.A.8) family.</text>
</comment>
<keyword evidence="8" id="KW-1185">Reference proteome</keyword>
<dbReference type="Gene3D" id="1.20.1080.10">
    <property type="entry name" value="Glycerol uptake facilitator protein"/>
    <property type="match status" value="1"/>
</dbReference>
<protein>
    <submittedName>
        <fullName evidence="7">Uncharacterized protein</fullName>
    </submittedName>
</protein>
<dbReference type="PANTHER" id="PTHR45724:SF16">
    <property type="entry name" value="AQUAPORIN NIP2-1"/>
    <property type="match status" value="1"/>
</dbReference>
<evidence type="ECO:0000313" key="7">
    <source>
        <dbReference type="EMBL" id="WOH09671.1"/>
    </source>
</evidence>
<dbReference type="OMA" id="IRAIAYF"/>
<dbReference type="Proteomes" id="UP000077755">
    <property type="component" value="Chromosome 7"/>
</dbReference>
<evidence type="ECO:0000256" key="3">
    <source>
        <dbReference type="ARBA" id="ARBA00022692"/>
    </source>
</evidence>
<dbReference type="InterPro" id="IPR022357">
    <property type="entry name" value="MIP_CS"/>
</dbReference>
<dbReference type="OrthoDB" id="3222at2759"/>
<accession>A0A164U1B2</accession>
<dbReference type="Gramene" id="KZM88301">
    <property type="protein sequence ID" value="KZM88301"/>
    <property type="gene ID" value="DCAR_025376"/>
</dbReference>
<evidence type="ECO:0000256" key="4">
    <source>
        <dbReference type="ARBA" id="ARBA00022989"/>
    </source>
</evidence>
<organism evidence="7 8">
    <name type="scientific">Daucus carota subsp. sativus</name>
    <name type="common">Carrot</name>
    <dbReference type="NCBI Taxonomy" id="79200"/>
    <lineage>
        <taxon>Eukaryota</taxon>
        <taxon>Viridiplantae</taxon>
        <taxon>Streptophyta</taxon>
        <taxon>Embryophyta</taxon>
        <taxon>Tracheophyta</taxon>
        <taxon>Spermatophyta</taxon>
        <taxon>Magnoliopsida</taxon>
        <taxon>eudicotyledons</taxon>
        <taxon>Gunneridae</taxon>
        <taxon>Pentapetalae</taxon>
        <taxon>asterids</taxon>
        <taxon>campanulids</taxon>
        <taxon>Apiales</taxon>
        <taxon>Apiaceae</taxon>
        <taxon>Apioideae</taxon>
        <taxon>Scandiceae</taxon>
        <taxon>Daucinae</taxon>
        <taxon>Daucus</taxon>
        <taxon>Daucus sect. Daucus</taxon>
    </lineage>
</organism>
<keyword evidence="4" id="KW-1133">Transmembrane helix</keyword>
<dbReference type="InterPro" id="IPR023271">
    <property type="entry name" value="Aquaporin-like"/>
</dbReference>
<dbReference type="EMBL" id="CP093349">
    <property type="protein sequence ID" value="WOH09671.1"/>
    <property type="molecule type" value="Genomic_DNA"/>
</dbReference>
<dbReference type="GO" id="GO:0016020">
    <property type="term" value="C:membrane"/>
    <property type="evidence" value="ECO:0007669"/>
    <property type="project" value="UniProtKB-SubCell"/>
</dbReference>
<dbReference type="KEGG" id="dcr:108196331"/>
<evidence type="ECO:0000256" key="1">
    <source>
        <dbReference type="ARBA" id="ARBA00004141"/>
    </source>
</evidence>